<evidence type="ECO:0000256" key="1">
    <source>
        <dbReference type="SAM" id="Phobius"/>
    </source>
</evidence>
<feature type="transmembrane region" description="Helical" evidence="1">
    <location>
        <begin position="48"/>
        <end position="71"/>
    </location>
</feature>
<keyword evidence="3" id="KW-1185">Reference proteome</keyword>
<reference evidence="3" key="1">
    <citation type="submission" date="2018-12" db="EMBL/GenBank/DDBJ databases">
        <title>Tengunoibacter tsumagoiensis gen. nov., sp. nov., Dictyobacter kobayashii sp. nov., D. alpinus sp. nov., and D. joshuensis sp. nov. and description of Dictyobacteraceae fam. nov. within the order Ktedonobacterales isolated from Tengu-no-mugimeshi.</title>
        <authorList>
            <person name="Wang C.M."/>
            <person name="Zheng Y."/>
            <person name="Sakai Y."/>
            <person name="Toyoda A."/>
            <person name="Minakuchi Y."/>
            <person name="Abe K."/>
            <person name="Yokota A."/>
            <person name="Yabe S."/>
        </authorList>
    </citation>
    <scope>NUCLEOTIDE SEQUENCE [LARGE SCALE GENOMIC DNA]</scope>
    <source>
        <strain evidence="3">Uno16</strain>
    </source>
</reference>
<dbReference type="AlphaFoldDB" id="A0A402BB61"/>
<organism evidence="2 3">
    <name type="scientific">Dictyobacter alpinus</name>
    <dbReference type="NCBI Taxonomy" id="2014873"/>
    <lineage>
        <taxon>Bacteria</taxon>
        <taxon>Bacillati</taxon>
        <taxon>Chloroflexota</taxon>
        <taxon>Ktedonobacteria</taxon>
        <taxon>Ktedonobacterales</taxon>
        <taxon>Dictyobacteraceae</taxon>
        <taxon>Dictyobacter</taxon>
    </lineage>
</organism>
<dbReference type="OrthoDB" id="4481055at2"/>
<keyword evidence="1" id="KW-0472">Membrane</keyword>
<dbReference type="RefSeq" id="WP_126628772.1">
    <property type="nucleotide sequence ID" value="NZ_BIFT01000001.1"/>
</dbReference>
<accession>A0A402BB61</accession>
<proteinExistence type="predicted"/>
<sequence>MKQKRIRISLIVLEVFVALGAVGGGIGLLTGAIPASLNALQGSPFVDYTIPALLLIVIVGGSMFLAAATILMGREIGVLLSATAGLGMMIFEIVEVVILDHTSGNMLGFALSLQIFYFTLGLVIFGLSCFLWLTDYRRNHFSAMHISLKQ</sequence>
<dbReference type="EMBL" id="BIFT01000001">
    <property type="protein sequence ID" value="GCE28569.1"/>
    <property type="molecule type" value="Genomic_DNA"/>
</dbReference>
<gene>
    <name evidence="2" type="ORF">KDA_40530</name>
</gene>
<keyword evidence="1" id="KW-1133">Transmembrane helix</keyword>
<feature type="transmembrane region" description="Helical" evidence="1">
    <location>
        <begin position="12"/>
        <end position="36"/>
    </location>
</feature>
<keyword evidence="1" id="KW-0812">Transmembrane</keyword>
<dbReference type="Proteomes" id="UP000287171">
    <property type="component" value="Unassembled WGS sequence"/>
</dbReference>
<name>A0A402BB61_9CHLR</name>
<feature type="transmembrane region" description="Helical" evidence="1">
    <location>
        <begin position="111"/>
        <end position="134"/>
    </location>
</feature>
<protein>
    <submittedName>
        <fullName evidence="2">Uncharacterized protein</fullName>
    </submittedName>
</protein>
<feature type="transmembrane region" description="Helical" evidence="1">
    <location>
        <begin position="78"/>
        <end position="99"/>
    </location>
</feature>
<evidence type="ECO:0000313" key="3">
    <source>
        <dbReference type="Proteomes" id="UP000287171"/>
    </source>
</evidence>
<evidence type="ECO:0000313" key="2">
    <source>
        <dbReference type="EMBL" id="GCE28569.1"/>
    </source>
</evidence>
<comment type="caution">
    <text evidence="2">The sequence shown here is derived from an EMBL/GenBank/DDBJ whole genome shotgun (WGS) entry which is preliminary data.</text>
</comment>